<evidence type="ECO:0000313" key="1">
    <source>
        <dbReference type="EnsemblPlants" id="MELO3C027697.2.1"/>
    </source>
</evidence>
<accession>A0A9I9E2D5</accession>
<name>A0A9I9E2D5_CUCME</name>
<protein>
    <submittedName>
        <fullName evidence="1">Uncharacterized protein</fullName>
    </submittedName>
</protein>
<sequence length="88" mass="9841">MEMVKFNIRGHLSLSIVLGDDTVLFTQKVFAKFDKVTRHIGLIGKRNVAGKINLFASNIHCNDYAAVNNIPESNATHIAKLHEKIQKP</sequence>
<dbReference type="Gramene" id="MELO3C027697.2.1">
    <property type="protein sequence ID" value="MELO3C027697.2.1"/>
    <property type="gene ID" value="MELO3C027697.2"/>
</dbReference>
<proteinExistence type="predicted"/>
<dbReference type="EnsemblPlants" id="MELO3C027697.2.1">
    <property type="protein sequence ID" value="MELO3C027697.2.1"/>
    <property type="gene ID" value="MELO3C027697.2"/>
</dbReference>
<reference evidence="1" key="1">
    <citation type="submission" date="2023-03" db="UniProtKB">
        <authorList>
            <consortium name="EnsemblPlants"/>
        </authorList>
    </citation>
    <scope>IDENTIFICATION</scope>
</reference>
<dbReference type="AlphaFoldDB" id="A0A9I9E2D5"/>
<organism evidence="1">
    <name type="scientific">Cucumis melo</name>
    <name type="common">Muskmelon</name>
    <dbReference type="NCBI Taxonomy" id="3656"/>
    <lineage>
        <taxon>Eukaryota</taxon>
        <taxon>Viridiplantae</taxon>
        <taxon>Streptophyta</taxon>
        <taxon>Embryophyta</taxon>
        <taxon>Tracheophyta</taxon>
        <taxon>Spermatophyta</taxon>
        <taxon>Magnoliopsida</taxon>
        <taxon>eudicotyledons</taxon>
        <taxon>Gunneridae</taxon>
        <taxon>Pentapetalae</taxon>
        <taxon>rosids</taxon>
        <taxon>fabids</taxon>
        <taxon>Cucurbitales</taxon>
        <taxon>Cucurbitaceae</taxon>
        <taxon>Benincaseae</taxon>
        <taxon>Cucumis</taxon>
    </lineage>
</organism>